<keyword evidence="1" id="KW-0732">Signal</keyword>
<protein>
    <submittedName>
        <fullName evidence="2">Uncharacterized protein</fullName>
    </submittedName>
</protein>
<dbReference type="EMBL" id="MHQL01000057">
    <property type="protein sequence ID" value="OHA01658.1"/>
    <property type="molecule type" value="Genomic_DNA"/>
</dbReference>
<evidence type="ECO:0000313" key="2">
    <source>
        <dbReference type="EMBL" id="OHA01658.1"/>
    </source>
</evidence>
<feature type="signal peptide" evidence="1">
    <location>
        <begin position="1"/>
        <end position="17"/>
    </location>
</feature>
<reference evidence="2 3" key="1">
    <citation type="journal article" date="2016" name="Nat. Commun.">
        <title>Thousands of microbial genomes shed light on interconnected biogeochemical processes in an aquifer system.</title>
        <authorList>
            <person name="Anantharaman K."/>
            <person name="Brown C.T."/>
            <person name="Hug L.A."/>
            <person name="Sharon I."/>
            <person name="Castelle C.J."/>
            <person name="Probst A.J."/>
            <person name="Thomas B.C."/>
            <person name="Singh A."/>
            <person name="Wilkins M.J."/>
            <person name="Karaoz U."/>
            <person name="Brodie E.L."/>
            <person name="Williams K.H."/>
            <person name="Hubbard S.S."/>
            <person name="Banfield J.F."/>
        </authorList>
    </citation>
    <scope>NUCLEOTIDE SEQUENCE [LARGE SCALE GENOMIC DNA]</scope>
</reference>
<sequence>MKTCVPALLIAIALSLAGCGLGWVDEEERVIVRYSESYPKCSDYFQKSGWQRGRYTTIGYIVAMPDVESGGRNYRSYLPYFVEPKKVSFVIDNTKTSPTAQAVWQKRTMHHVIIRISQSDYTNVVPCLKNLDAQ</sequence>
<dbReference type="Proteomes" id="UP000177811">
    <property type="component" value="Unassembled WGS sequence"/>
</dbReference>
<evidence type="ECO:0000313" key="3">
    <source>
        <dbReference type="Proteomes" id="UP000177811"/>
    </source>
</evidence>
<name>A0A1G2KQG0_9BACT</name>
<accession>A0A1G2KQG0</accession>
<gene>
    <name evidence="2" type="ORF">A3C16_04380</name>
</gene>
<proteinExistence type="predicted"/>
<evidence type="ECO:0000256" key="1">
    <source>
        <dbReference type="SAM" id="SignalP"/>
    </source>
</evidence>
<feature type="chain" id="PRO_5009583427" evidence="1">
    <location>
        <begin position="18"/>
        <end position="134"/>
    </location>
</feature>
<dbReference type="AlphaFoldDB" id="A0A1G2KQG0"/>
<comment type="caution">
    <text evidence="2">The sequence shown here is derived from an EMBL/GenBank/DDBJ whole genome shotgun (WGS) entry which is preliminary data.</text>
</comment>
<dbReference type="PROSITE" id="PS51257">
    <property type="entry name" value="PROKAR_LIPOPROTEIN"/>
    <property type="match status" value="1"/>
</dbReference>
<organism evidence="2 3">
    <name type="scientific">Candidatus Sungbacteria bacterium RIFCSPHIGHO2_02_FULL_51_29</name>
    <dbReference type="NCBI Taxonomy" id="1802273"/>
    <lineage>
        <taxon>Bacteria</taxon>
        <taxon>Candidatus Sungiibacteriota</taxon>
    </lineage>
</organism>